<evidence type="ECO:0000313" key="1">
    <source>
        <dbReference type="EMBL" id="ARP87272.1"/>
    </source>
</evidence>
<dbReference type="AlphaFoldDB" id="A0A1W6Z1M1"/>
<keyword evidence="2" id="KW-1185">Reference proteome</keyword>
<reference evidence="1 2" key="1">
    <citation type="submission" date="2017-05" db="EMBL/GenBank/DDBJ databases">
        <title>Complete and WGS of Bordetella genogroups.</title>
        <authorList>
            <person name="Spilker T."/>
            <person name="LiPuma J."/>
        </authorList>
    </citation>
    <scope>NUCLEOTIDE SEQUENCE [LARGE SCALE GENOMIC DNA]</scope>
    <source>
        <strain evidence="1 2">AU17164</strain>
    </source>
</reference>
<gene>
    <name evidence="1" type="ORF">CAL13_14465</name>
</gene>
<name>A0A1W6Z1M1_9BORD</name>
<dbReference type="EMBL" id="CP021109">
    <property type="protein sequence ID" value="ARP87272.1"/>
    <property type="molecule type" value="Genomic_DNA"/>
</dbReference>
<proteinExistence type="predicted"/>
<evidence type="ECO:0000313" key="2">
    <source>
        <dbReference type="Proteomes" id="UP000194139"/>
    </source>
</evidence>
<accession>A0A1W6Z1M1</accession>
<protein>
    <submittedName>
        <fullName evidence="1">Uncharacterized protein</fullName>
    </submittedName>
</protein>
<sequence length="103" mass="11547">MENWKVTQIELVQREIGQPDRQAALACESVSWQPPSDIPPSRDDGTESGYLIVRGIDVPRLADISWVPTHVRFNAEGYMEAREFAVTGWEADPGSRTLKLPIP</sequence>
<dbReference type="Proteomes" id="UP000194139">
    <property type="component" value="Chromosome"/>
</dbReference>
<organism evidence="1 2">
    <name type="scientific">Bordetella genomosp. 9</name>
    <dbReference type="NCBI Taxonomy" id="1416803"/>
    <lineage>
        <taxon>Bacteria</taxon>
        <taxon>Pseudomonadati</taxon>
        <taxon>Pseudomonadota</taxon>
        <taxon>Betaproteobacteria</taxon>
        <taxon>Burkholderiales</taxon>
        <taxon>Alcaligenaceae</taxon>
        <taxon>Bordetella</taxon>
    </lineage>
</organism>
<dbReference type="RefSeq" id="WP_086072764.1">
    <property type="nucleotide sequence ID" value="NZ_CP021109.1"/>
</dbReference>